<evidence type="ECO:0000313" key="3">
    <source>
        <dbReference type="Proteomes" id="UP000199645"/>
    </source>
</evidence>
<organism evidence="2 3">
    <name type="scientific">Actinoplanes philippinensis</name>
    <dbReference type="NCBI Taxonomy" id="35752"/>
    <lineage>
        <taxon>Bacteria</taxon>
        <taxon>Bacillati</taxon>
        <taxon>Actinomycetota</taxon>
        <taxon>Actinomycetes</taxon>
        <taxon>Micromonosporales</taxon>
        <taxon>Micromonosporaceae</taxon>
        <taxon>Actinoplanes</taxon>
    </lineage>
</organism>
<dbReference type="OrthoDB" id="3536544at2"/>
<keyword evidence="1" id="KW-0732">Signal</keyword>
<gene>
    <name evidence="2" type="ORF">SAMN05421541_119117</name>
</gene>
<keyword evidence="3" id="KW-1185">Reference proteome</keyword>
<dbReference type="EMBL" id="FONV01000019">
    <property type="protein sequence ID" value="SFF72758.1"/>
    <property type="molecule type" value="Genomic_DNA"/>
</dbReference>
<feature type="signal peptide" evidence="1">
    <location>
        <begin position="1"/>
        <end position="26"/>
    </location>
</feature>
<proteinExistence type="predicted"/>
<evidence type="ECO:0000256" key="1">
    <source>
        <dbReference type="SAM" id="SignalP"/>
    </source>
</evidence>
<evidence type="ECO:0008006" key="4">
    <source>
        <dbReference type="Google" id="ProtNLM"/>
    </source>
</evidence>
<dbReference type="Proteomes" id="UP000199645">
    <property type="component" value="Unassembled WGS sequence"/>
</dbReference>
<name>A0A1I2L2I5_9ACTN</name>
<protein>
    <recommendedName>
        <fullName evidence="4">Ig-like domain-containing protein</fullName>
    </recommendedName>
</protein>
<sequence length="162" mass="17561">MKGMAFALVTALAAAGIAVTGPAAWADTACSAQRDIEFDTPGFNTDFRVRLCIYHGSPTRGAYAGVSWEHGGDDTRDGHRKFDLLAVHFDLRRYGLSQAVGACDLTRRVNTDDSALFTCEAVYRESSRTGGWSTTGYVVYNVDRDGEGDKRIDLTASPVVEN</sequence>
<feature type="chain" id="PRO_5011704511" description="Ig-like domain-containing protein" evidence="1">
    <location>
        <begin position="27"/>
        <end position="162"/>
    </location>
</feature>
<dbReference type="AlphaFoldDB" id="A0A1I2L2I5"/>
<accession>A0A1I2L2I5</accession>
<dbReference type="STRING" id="35752.SAMN05421541_119117"/>
<evidence type="ECO:0000313" key="2">
    <source>
        <dbReference type="EMBL" id="SFF72758.1"/>
    </source>
</evidence>
<reference evidence="2 3" key="1">
    <citation type="submission" date="2016-10" db="EMBL/GenBank/DDBJ databases">
        <authorList>
            <person name="de Groot N.N."/>
        </authorList>
    </citation>
    <scope>NUCLEOTIDE SEQUENCE [LARGE SCALE GENOMIC DNA]</scope>
    <source>
        <strain evidence="2 3">DSM 43019</strain>
    </source>
</reference>
<dbReference type="RefSeq" id="WP_143134097.1">
    <property type="nucleotide sequence ID" value="NZ_BOMT01000073.1"/>
</dbReference>